<sequence length="208" mass="24021">MKIFIVIIIFAILPLNSILSNEKVSGMDIQFLESNFKEKHKEIYNFIKNKIPELIKISNEPTIHQALINKDFKIDSLNEIKRLDSSWTSTLKITKFKNEVQKRRVSRFLKSTVLYSNNKLYSELFLTGNNGVLIGAYPLTTDFWQGDEEKWIKSYNDGLCQIFIGPIEYDESSDRKAIQVSIPVVDQVGNCTGILIIGLRYRIMMMSN</sequence>
<proteinExistence type="predicted"/>
<evidence type="ECO:0008006" key="3">
    <source>
        <dbReference type="Google" id="ProtNLM"/>
    </source>
</evidence>
<evidence type="ECO:0000313" key="2">
    <source>
        <dbReference type="Proteomes" id="UP000196531"/>
    </source>
</evidence>
<name>A0A1Y5FFN7_9BACT</name>
<dbReference type="EMBL" id="MAAO01000006">
    <property type="protein sequence ID" value="OUR97432.1"/>
    <property type="molecule type" value="Genomic_DNA"/>
</dbReference>
<accession>A0A1Y5FFN7</accession>
<protein>
    <recommendedName>
        <fullName evidence="3">Cache domain-containing protein</fullName>
    </recommendedName>
</protein>
<gene>
    <name evidence="1" type="ORF">A9Q84_13990</name>
</gene>
<comment type="caution">
    <text evidence="1">The sequence shown here is derived from an EMBL/GenBank/DDBJ whole genome shotgun (WGS) entry which is preliminary data.</text>
</comment>
<dbReference type="AlphaFoldDB" id="A0A1Y5FFN7"/>
<dbReference type="Proteomes" id="UP000196531">
    <property type="component" value="Unassembled WGS sequence"/>
</dbReference>
<reference evidence="2" key="1">
    <citation type="journal article" date="2017" name="Proc. Natl. Acad. Sci. U.S.A.">
        <title>Simulation of Deepwater Horizon oil plume reveals substrate specialization within a complex community of hydrocarbon-degraders.</title>
        <authorList>
            <person name="Hu P."/>
            <person name="Dubinsky E.A."/>
            <person name="Probst A.J."/>
            <person name="Wang J."/>
            <person name="Sieber C.M.K."/>
            <person name="Tom L.M."/>
            <person name="Gardinali P."/>
            <person name="Banfield J.F."/>
            <person name="Atlas R.M."/>
            <person name="Andersen G.L."/>
        </authorList>
    </citation>
    <scope>NUCLEOTIDE SEQUENCE [LARGE SCALE GENOMIC DNA]</scope>
</reference>
<evidence type="ECO:0000313" key="1">
    <source>
        <dbReference type="EMBL" id="OUR97432.1"/>
    </source>
</evidence>
<organism evidence="1 2">
    <name type="scientific">Halobacteriovorax marinus</name>
    <dbReference type="NCBI Taxonomy" id="97084"/>
    <lineage>
        <taxon>Bacteria</taxon>
        <taxon>Pseudomonadati</taxon>
        <taxon>Bdellovibrionota</taxon>
        <taxon>Bacteriovoracia</taxon>
        <taxon>Bacteriovoracales</taxon>
        <taxon>Halobacteriovoraceae</taxon>
        <taxon>Halobacteriovorax</taxon>
    </lineage>
</organism>